<dbReference type="InterPro" id="IPR037118">
    <property type="entry name" value="Val-tRNA_synth_C_sf"/>
</dbReference>
<dbReference type="InterPro" id="IPR027417">
    <property type="entry name" value="P-loop_NTPase"/>
</dbReference>
<dbReference type="NCBIfam" id="NF000355">
    <property type="entry name" value="ribo_prot_ABC_F"/>
    <property type="match status" value="1"/>
</dbReference>
<dbReference type="GO" id="GO:0003677">
    <property type="term" value="F:DNA binding"/>
    <property type="evidence" value="ECO:0007669"/>
    <property type="project" value="InterPro"/>
</dbReference>
<evidence type="ECO:0000259" key="4">
    <source>
        <dbReference type="PROSITE" id="PS50893"/>
    </source>
</evidence>
<feature type="domain" description="ABC transporter" evidence="4">
    <location>
        <begin position="364"/>
        <end position="579"/>
    </location>
</feature>
<keyword evidence="1" id="KW-0547">Nucleotide-binding</keyword>
<dbReference type="PANTHER" id="PTHR42855">
    <property type="entry name" value="ABC TRANSPORTER ATP-BINDING SUBUNIT"/>
    <property type="match status" value="1"/>
</dbReference>
<dbReference type="InterPro" id="IPR051309">
    <property type="entry name" value="ABCF_ATPase"/>
</dbReference>
<dbReference type="Gene3D" id="3.40.50.300">
    <property type="entry name" value="P-loop containing nucleotide triphosphate hydrolases"/>
    <property type="match status" value="2"/>
</dbReference>
<dbReference type="Gene3D" id="1.10.287.380">
    <property type="entry name" value="Valyl-tRNA synthetase, C-terminal domain"/>
    <property type="match status" value="1"/>
</dbReference>
<dbReference type="InterPro" id="IPR003593">
    <property type="entry name" value="AAA+_ATPase"/>
</dbReference>
<organism evidence="5 6">
    <name type="scientific">Candidatus Desulfolinea nitratireducens</name>
    <dbReference type="NCBI Taxonomy" id="2841698"/>
    <lineage>
        <taxon>Bacteria</taxon>
        <taxon>Bacillati</taxon>
        <taxon>Chloroflexota</taxon>
        <taxon>Anaerolineae</taxon>
        <taxon>Anaerolineales</taxon>
        <taxon>Anaerolineales incertae sedis</taxon>
        <taxon>Candidatus Desulfolinea</taxon>
    </lineage>
</organism>
<accession>A0A8J6NRH0</accession>
<dbReference type="Pfam" id="PF00005">
    <property type="entry name" value="ABC_tran"/>
    <property type="match status" value="2"/>
</dbReference>
<dbReference type="FunFam" id="3.40.50.300:FF:000011">
    <property type="entry name" value="Putative ABC transporter ATP-binding component"/>
    <property type="match status" value="1"/>
</dbReference>
<dbReference type="Pfam" id="PF12848">
    <property type="entry name" value="ABC_tran_Xtn"/>
    <property type="match status" value="1"/>
</dbReference>
<evidence type="ECO:0000256" key="1">
    <source>
        <dbReference type="ARBA" id="ARBA00022741"/>
    </source>
</evidence>
<dbReference type="GO" id="GO:0005524">
    <property type="term" value="F:ATP binding"/>
    <property type="evidence" value="ECO:0007669"/>
    <property type="project" value="UniProtKB-KW"/>
</dbReference>
<dbReference type="Pfam" id="PF16326">
    <property type="entry name" value="ABC_tran_CTD"/>
    <property type="match status" value="1"/>
</dbReference>
<dbReference type="SUPFAM" id="SSF52540">
    <property type="entry name" value="P-loop containing nucleoside triphosphate hydrolases"/>
    <property type="match status" value="2"/>
</dbReference>
<dbReference type="SMART" id="SM00382">
    <property type="entry name" value="AAA"/>
    <property type="match status" value="2"/>
</dbReference>
<dbReference type="CDD" id="cd03221">
    <property type="entry name" value="ABCF_EF-3"/>
    <property type="match status" value="2"/>
</dbReference>
<dbReference type="Proteomes" id="UP000614469">
    <property type="component" value="Unassembled WGS sequence"/>
</dbReference>
<evidence type="ECO:0000313" key="6">
    <source>
        <dbReference type="Proteomes" id="UP000614469"/>
    </source>
</evidence>
<dbReference type="PANTHER" id="PTHR42855:SF2">
    <property type="entry name" value="DRUG RESISTANCE ABC TRANSPORTER,ATP-BINDING PROTEIN"/>
    <property type="match status" value="1"/>
</dbReference>
<feature type="domain" description="ABC transporter" evidence="4">
    <location>
        <begin position="4"/>
        <end position="258"/>
    </location>
</feature>
<comment type="caution">
    <text evidence="5">The sequence shown here is derived from an EMBL/GenBank/DDBJ whole genome shotgun (WGS) entry which is preliminary data.</text>
</comment>
<gene>
    <name evidence="5" type="ORF">H8E29_16270</name>
</gene>
<feature type="coiled-coil region" evidence="3">
    <location>
        <begin position="567"/>
        <end position="661"/>
    </location>
</feature>
<dbReference type="InterPro" id="IPR032781">
    <property type="entry name" value="ABC_tran_Xtn"/>
</dbReference>
<evidence type="ECO:0000256" key="2">
    <source>
        <dbReference type="ARBA" id="ARBA00022840"/>
    </source>
</evidence>
<keyword evidence="2 5" id="KW-0067">ATP-binding</keyword>
<sequence>MSLLIASNLSQSFGHVDIFSGLNFTIEHGSRMALVGPNGVGKTTLLRILIGDDSPSEGRVTRAKKLRVGYLPQSKDFHSDGTVWDECLAVFAEVQKQGEELALLAEQMANEPESSQILEHYGELQAAFELRGGYTYETRIRQVLSGLGFDESDFEMPIDHLSGGQRTRAYLAKLLLSEPDVLLLDEPTNHLDIAAVEWLEAYLSKWDGAALIVSHDRYFLDHAANGILEMTAAGVETYRGNYSHYVGQRVERWDRRQKVFKAEKEKLLKEAEYIKKHIEGQRVSQARGKLRRLSRIVQAIEQVGMDAVINRKWSQVSQDIHVATSDLSPDEAEKRVRSLRLPDHRPPQLHLQLRANKRSGEMVIRSYDLRIGHEGETLFSAPDIELHRRECAALIGPNGAGKTTFIKTILGQIPPVAGEVELGASLEIGYFSQAHEGLTEKNTLMDEIGSVSPMLPGAMREYLGKFLFSGDDVFKQVSTLSGGERGRLALAKLALQDTNLLLLDEPTNHLDIPAQEIMQQVLDAYKGTILLVTHDRYLIDALASQIWEIEMGASRLSVYEGTYSQMRREQEKEAARLALELATANGTVDSSRRSRRDPVQKEERRRLAYLQEVENKVATLESRLAELGAKLSNPPDDSDALRKLGEEYTQVQDEMDEMLIEWEELAK</sequence>
<protein>
    <submittedName>
        <fullName evidence="5">ABC-F family ATP-binding cassette domain-containing protein</fullName>
    </submittedName>
</protein>
<evidence type="ECO:0000256" key="3">
    <source>
        <dbReference type="SAM" id="Coils"/>
    </source>
</evidence>
<dbReference type="GO" id="GO:0016887">
    <property type="term" value="F:ATP hydrolysis activity"/>
    <property type="evidence" value="ECO:0007669"/>
    <property type="project" value="InterPro"/>
</dbReference>
<evidence type="ECO:0000313" key="5">
    <source>
        <dbReference type="EMBL" id="MBC8336817.1"/>
    </source>
</evidence>
<dbReference type="InterPro" id="IPR032524">
    <property type="entry name" value="ABC_tran_C"/>
</dbReference>
<dbReference type="AlphaFoldDB" id="A0A8J6NRH0"/>
<dbReference type="InterPro" id="IPR003439">
    <property type="entry name" value="ABC_transporter-like_ATP-bd"/>
</dbReference>
<dbReference type="EMBL" id="JACNJN010000196">
    <property type="protein sequence ID" value="MBC8336817.1"/>
    <property type="molecule type" value="Genomic_DNA"/>
</dbReference>
<reference evidence="5 6" key="1">
    <citation type="submission" date="2020-08" db="EMBL/GenBank/DDBJ databases">
        <title>Bridging the membrane lipid divide: bacteria of the FCB group superphylum have the potential to synthesize archaeal ether lipids.</title>
        <authorList>
            <person name="Villanueva L."/>
            <person name="Von Meijenfeldt F.A.B."/>
            <person name="Westbye A.B."/>
            <person name="Yadav S."/>
            <person name="Hopmans E.C."/>
            <person name="Dutilh B.E."/>
            <person name="Sinninghe Damste J.S."/>
        </authorList>
    </citation>
    <scope>NUCLEOTIDE SEQUENCE [LARGE SCALE GENOMIC DNA]</scope>
    <source>
        <strain evidence="5">NIOZ-UU36</strain>
    </source>
</reference>
<keyword evidence="3" id="KW-0175">Coiled coil</keyword>
<proteinExistence type="predicted"/>
<name>A0A8J6NRH0_9CHLR</name>
<dbReference type="PROSITE" id="PS50893">
    <property type="entry name" value="ABC_TRANSPORTER_2"/>
    <property type="match status" value="2"/>
</dbReference>